<keyword evidence="5" id="KW-1185">Reference proteome</keyword>
<evidence type="ECO:0000256" key="1">
    <source>
        <dbReference type="ARBA" id="ARBA00023284"/>
    </source>
</evidence>
<reference evidence="4 5" key="1">
    <citation type="submission" date="2017-04" db="EMBL/GenBank/DDBJ databases">
        <title>Compelte genome sequence of WV33.</title>
        <authorList>
            <person name="Lee P.C."/>
        </authorList>
    </citation>
    <scope>NUCLEOTIDE SEQUENCE [LARGE SCALE GENOMIC DNA]</scope>
    <source>
        <strain evidence="4 5">WV33</strain>
    </source>
</reference>
<dbReference type="Pfam" id="PF00578">
    <property type="entry name" value="AhpC-TSA"/>
    <property type="match status" value="1"/>
</dbReference>
<sequence>MKYSLFLFVGVLFSFQMKAQNPVVFDNYQALENEILSNKNTTYVVNFWATWCAPCVKELPYFEQLNTENKMIKVVLVSLDFKDQIQSRLIPFLKRKKVQSEVVVLTDKNYNNWLEKVDQNWSGSIPATLIIQGEKRVFVERDFATFNELNQYINSNIN</sequence>
<name>A0A2S1LIM1_9FLAO</name>
<dbReference type="AlphaFoldDB" id="A0A2S1LIM1"/>
<dbReference type="OrthoDB" id="9815205at2"/>
<dbReference type="CDD" id="cd02966">
    <property type="entry name" value="TlpA_like_family"/>
    <property type="match status" value="1"/>
</dbReference>
<evidence type="ECO:0000313" key="5">
    <source>
        <dbReference type="Proteomes" id="UP000244527"/>
    </source>
</evidence>
<dbReference type="SUPFAM" id="SSF52833">
    <property type="entry name" value="Thioredoxin-like"/>
    <property type="match status" value="1"/>
</dbReference>
<dbReference type="EMBL" id="CP020918">
    <property type="protein sequence ID" value="AWG23614.1"/>
    <property type="molecule type" value="Genomic_DNA"/>
</dbReference>
<dbReference type="GO" id="GO:0016209">
    <property type="term" value="F:antioxidant activity"/>
    <property type="evidence" value="ECO:0007669"/>
    <property type="project" value="InterPro"/>
</dbReference>
<dbReference type="InterPro" id="IPR036249">
    <property type="entry name" value="Thioredoxin-like_sf"/>
</dbReference>
<keyword evidence="1" id="KW-0676">Redox-active center</keyword>
<dbReference type="GO" id="GO:0016491">
    <property type="term" value="F:oxidoreductase activity"/>
    <property type="evidence" value="ECO:0007669"/>
    <property type="project" value="InterPro"/>
</dbReference>
<dbReference type="KEGG" id="ffa:FFWV33_09870"/>
<dbReference type="PANTHER" id="PTHR42852:SF13">
    <property type="entry name" value="PROTEIN DIPZ"/>
    <property type="match status" value="1"/>
</dbReference>
<dbReference type="RefSeq" id="WP_108742511.1">
    <property type="nucleotide sequence ID" value="NZ_CP020918.1"/>
</dbReference>
<dbReference type="PROSITE" id="PS00194">
    <property type="entry name" value="THIOREDOXIN_1"/>
    <property type="match status" value="1"/>
</dbReference>
<dbReference type="InterPro" id="IPR050553">
    <property type="entry name" value="Thioredoxin_ResA/DsbE_sf"/>
</dbReference>
<feature type="domain" description="Thioredoxin" evidence="3">
    <location>
        <begin position="6"/>
        <end position="158"/>
    </location>
</feature>
<protein>
    <recommendedName>
        <fullName evidence="3">Thioredoxin domain-containing protein</fullName>
    </recommendedName>
</protein>
<dbReference type="InterPro" id="IPR017937">
    <property type="entry name" value="Thioredoxin_CS"/>
</dbReference>
<dbReference type="PROSITE" id="PS51352">
    <property type="entry name" value="THIOREDOXIN_2"/>
    <property type="match status" value="1"/>
</dbReference>
<dbReference type="PANTHER" id="PTHR42852">
    <property type="entry name" value="THIOL:DISULFIDE INTERCHANGE PROTEIN DSBE"/>
    <property type="match status" value="1"/>
</dbReference>
<proteinExistence type="predicted"/>
<gene>
    <name evidence="4" type="ORF">FFWV33_09870</name>
</gene>
<dbReference type="Proteomes" id="UP000244527">
    <property type="component" value="Chromosome"/>
</dbReference>
<dbReference type="InterPro" id="IPR013766">
    <property type="entry name" value="Thioredoxin_domain"/>
</dbReference>
<keyword evidence="2" id="KW-0732">Signal</keyword>
<dbReference type="Gene3D" id="3.40.30.10">
    <property type="entry name" value="Glutaredoxin"/>
    <property type="match status" value="1"/>
</dbReference>
<evidence type="ECO:0000256" key="2">
    <source>
        <dbReference type="SAM" id="SignalP"/>
    </source>
</evidence>
<dbReference type="InterPro" id="IPR000866">
    <property type="entry name" value="AhpC/TSA"/>
</dbReference>
<accession>A0A2S1LIM1</accession>
<feature type="signal peptide" evidence="2">
    <location>
        <begin position="1"/>
        <end position="19"/>
    </location>
</feature>
<evidence type="ECO:0000259" key="3">
    <source>
        <dbReference type="PROSITE" id="PS51352"/>
    </source>
</evidence>
<organism evidence="4 5">
    <name type="scientific">Flavobacterium faecale</name>
    <dbReference type="NCBI Taxonomy" id="1355330"/>
    <lineage>
        <taxon>Bacteria</taxon>
        <taxon>Pseudomonadati</taxon>
        <taxon>Bacteroidota</taxon>
        <taxon>Flavobacteriia</taxon>
        <taxon>Flavobacteriales</taxon>
        <taxon>Flavobacteriaceae</taxon>
        <taxon>Flavobacterium</taxon>
    </lineage>
</organism>
<evidence type="ECO:0000313" key="4">
    <source>
        <dbReference type="EMBL" id="AWG23614.1"/>
    </source>
</evidence>
<feature type="chain" id="PRO_5015602127" description="Thioredoxin domain-containing protein" evidence="2">
    <location>
        <begin position="20"/>
        <end position="158"/>
    </location>
</feature>